<dbReference type="CDD" id="cd00075">
    <property type="entry name" value="HATPase"/>
    <property type="match status" value="1"/>
</dbReference>
<dbReference type="PANTHER" id="PTHR43711:SF1">
    <property type="entry name" value="HISTIDINE KINASE 1"/>
    <property type="match status" value="1"/>
</dbReference>
<dbReference type="CDD" id="cd00082">
    <property type="entry name" value="HisKA"/>
    <property type="match status" value="1"/>
</dbReference>
<dbReference type="AlphaFoldDB" id="A0A563UIK5"/>
<evidence type="ECO:0000313" key="11">
    <source>
        <dbReference type="EMBL" id="TWR31129.1"/>
    </source>
</evidence>
<dbReference type="InterPro" id="IPR000014">
    <property type="entry name" value="PAS"/>
</dbReference>
<evidence type="ECO:0000313" key="12">
    <source>
        <dbReference type="Proteomes" id="UP000320042"/>
    </source>
</evidence>
<dbReference type="SMART" id="SM00387">
    <property type="entry name" value="HATPase_c"/>
    <property type="match status" value="1"/>
</dbReference>
<evidence type="ECO:0000256" key="3">
    <source>
        <dbReference type="ARBA" id="ARBA00022553"/>
    </source>
</evidence>
<dbReference type="Pfam" id="PF08448">
    <property type="entry name" value="PAS_4"/>
    <property type="match status" value="1"/>
</dbReference>
<evidence type="ECO:0000256" key="1">
    <source>
        <dbReference type="ARBA" id="ARBA00000085"/>
    </source>
</evidence>
<dbReference type="Pfam" id="PF08447">
    <property type="entry name" value="PAS_3"/>
    <property type="match status" value="1"/>
</dbReference>
<dbReference type="PROSITE" id="PS50112">
    <property type="entry name" value="PAS"/>
    <property type="match status" value="1"/>
</dbReference>
<reference evidence="11 12" key="1">
    <citation type="submission" date="2019-07" db="EMBL/GenBank/DDBJ databases">
        <authorList>
            <person name="Kim J."/>
        </authorList>
    </citation>
    <scope>NUCLEOTIDE SEQUENCE [LARGE SCALE GENOMIC DNA]</scope>
    <source>
        <strain evidence="12">dk17</strain>
    </source>
</reference>
<dbReference type="InterPro" id="IPR003018">
    <property type="entry name" value="GAF"/>
</dbReference>
<dbReference type="Pfam" id="PF01590">
    <property type="entry name" value="GAF"/>
    <property type="match status" value="1"/>
</dbReference>
<sequence>MPDAPINAKELKRIEALKSYNILDTATEKDYDEITELAAAICGTPIALISFIDKDRQWFKSAKGVDVSETDRLYSFCAHAIKKPNELMQVEDAHADSRFKNNPLVTGAPHITFYAGMPLVDDKGHALGSLCVIDSITKKLNDTQRKGLEILASQVVDKLILRKHLITLESANQRVKRLNDLLKEKEGEAMQIIKNTPLAMALHTGKEMVIRFGNDLMLKAWGKTEAVFGLPFNMALPELAALNFPLTMQRCYYTGESYSQTEAHMSYVHNGVLREFYYNYSFTPLKSADGTVWGLLNTALDVTELVKNRLAIERAEEQLRVAVQSANLGTWFIDANTREFIPSIRLKEIFGFNPDDAMPYEAALNQIPEVYKQTVTQAVEDAISTGKPYDIEYPVVGFHDGMTRWVRATGKMFPGDETHQPNLSGTMLDITDRKLEEQRKQDFIGIVSHELKSPLTSLKGYLQILEAKAKKLTDVSLLHLTSKALSQSNKMNALITGFLDVARLGDTKIKLNRTTFDMADLVKNSESELLLNVSTHTVIYAPVKHTLVHADQDKIEQVVINFINNAIKYSPDYTTIKVDCVTKGSNAFVTVKDEGMGISEKDRLRVFERFYRAESKDINHISGFGIGLYICQEIIRGHGGKIGVDSQLGKGSTFWFEIPLADAD</sequence>
<keyword evidence="5" id="KW-0418">Kinase</keyword>
<gene>
    <name evidence="11" type="ORF">FPZ43_01220</name>
</gene>
<keyword evidence="12" id="KW-1185">Reference proteome</keyword>
<dbReference type="RefSeq" id="WP_146380027.1">
    <property type="nucleotide sequence ID" value="NZ_VOEJ01000001.1"/>
</dbReference>
<proteinExistence type="predicted"/>
<evidence type="ECO:0000259" key="10">
    <source>
        <dbReference type="PROSITE" id="PS50113"/>
    </source>
</evidence>
<dbReference type="InterPro" id="IPR035965">
    <property type="entry name" value="PAS-like_dom_sf"/>
</dbReference>
<keyword evidence="4" id="KW-0808">Transferase</keyword>
<dbReference type="Gene3D" id="3.30.450.40">
    <property type="match status" value="1"/>
</dbReference>
<comment type="caution">
    <text evidence="11">The sequence shown here is derived from an EMBL/GenBank/DDBJ whole genome shotgun (WGS) entry which is preliminary data.</text>
</comment>
<dbReference type="SMART" id="SM00388">
    <property type="entry name" value="HisKA"/>
    <property type="match status" value="1"/>
</dbReference>
<dbReference type="Proteomes" id="UP000320042">
    <property type="component" value="Unassembled WGS sequence"/>
</dbReference>
<dbReference type="PROSITE" id="PS50109">
    <property type="entry name" value="HIS_KIN"/>
    <property type="match status" value="1"/>
</dbReference>
<dbReference type="InterPro" id="IPR003661">
    <property type="entry name" value="HisK_dim/P_dom"/>
</dbReference>
<keyword evidence="7" id="KW-0175">Coiled coil</keyword>
<evidence type="ECO:0000256" key="7">
    <source>
        <dbReference type="SAM" id="Coils"/>
    </source>
</evidence>
<dbReference type="PROSITE" id="PS50113">
    <property type="entry name" value="PAC"/>
    <property type="match status" value="1"/>
</dbReference>
<dbReference type="Pfam" id="PF02518">
    <property type="entry name" value="HATPase_c"/>
    <property type="match status" value="1"/>
</dbReference>
<evidence type="ECO:0000256" key="6">
    <source>
        <dbReference type="ARBA" id="ARBA00023012"/>
    </source>
</evidence>
<dbReference type="InterPro" id="IPR029016">
    <property type="entry name" value="GAF-like_dom_sf"/>
</dbReference>
<dbReference type="InterPro" id="IPR003594">
    <property type="entry name" value="HATPase_dom"/>
</dbReference>
<dbReference type="Gene3D" id="2.10.70.100">
    <property type="match status" value="1"/>
</dbReference>
<evidence type="ECO:0000256" key="5">
    <source>
        <dbReference type="ARBA" id="ARBA00022777"/>
    </source>
</evidence>
<accession>A0A563UIK5</accession>
<dbReference type="InterPro" id="IPR000700">
    <property type="entry name" value="PAS-assoc_C"/>
</dbReference>
<dbReference type="FunFam" id="3.30.565.10:FF:000006">
    <property type="entry name" value="Sensor histidine kinase WalK"/>
    <property type="match status" value="1"/>
</dbReference>
<dbReference type="Gene3D" id="1.10.287.130">
    <property type="match status" value="1"/>
</dbReference>
<dbReference type="CDD" id="cd00130">
    <property type="entry name" value="PAS"/>
    <property type="match status" value="1"/>
</dbReference>
<organism evidence="11 12">
    <name type="scientific">Mucilaginibacter pallidiroseus</name>
    <dbReference type="NCBI Taxonomy" id="2599295"/>
    <lineage>
        <taxon>Bacteria</taxon>
        <taxon>Pseudomonadati</taxon>
        <taxon>Bacteroidota</taxon>
        <taxon>Sphingobacteriia</taxon>
        <taxon>Sphingobacteriales</taxon>
        <taxon>Sphingobacteriaceae</taxon>
        <taxon>Mucilaginibacter</taxon>
    </lineage>
</organism>
<dbReference type="Gene3D" id="3.30.565.10">
    <property type="entry name" value="Histidine kinase-like ATPase, C-terminal domain"/>
    <property type="match status" value="1"/>
</dbReference>
<dbReference type="EC" id="2.7.13.3" evidence="2"/>
<keyword evidence="6" id="KW-0902">Two-component regulatory system</keyword>
<dbReference type="InterPro" id="IPR036890">
    <property type="entry name" value="HATPase_C_sf"/>
</dbReference>
<feature type="domain" description="Histidine kinase" evidence="8">
    <location>
        <begin position="446"/>
        <end position="662"/>
    </location>
</feature>
<dbReference type="PANTHER" id="PTHR43711">
    <property type="entry name" value="TWO-COMPONENT HISTIDINE KINASE"/>
    <property type="match status" value="1"/>
</dbReference>
<dbReference type="InterPro" id="IPR004358">
    <property type="entry name" value="Sig_transdc_His_kin-like_C"/>
</dbReference>
<protein>
    <recommendedName>
        <fullName evidence="2">histidine kinase</fullName>
        <ecNumber evidence="2">2.7.13.3</ecNumber>
    </recommendedName>
</protein>
<feature type="domain" description="PAS" evidence="9">
    <location>
        <begin position="315"/>
        <end position="386"/>
    </location>
</feature>
<dbReference type="InterPro" id="IPR036097">
    <property type="entry name" value="HisK_dim/P_sf"/>
</dbReference>
<evidence type="ECO:0000259" key="8">
    <source>
        <dbReference type="PROSITE" id="PS50109"/>
    </source>
</evidence>
<comment type="catalytic activity">
    <reaction evidence="1">
        <text>ATP + protein L-histidine = ADP + protein N-phospho-L-histidine.</text>
        <dbReference type="EC" id="2.7.13.3"/>
    </reaction>
</comment>
<evidence type="ECO:0000259" key="9">
    <source>
        <dbReference type="PROSITE" id="PS50112"/>
    </source>
</evidence>
<dbReference type="PRINTS" id="PR00344">
    <property type="entry name" value="BCTRLSENSOR"/>
</dbReference>
<dbReference type="SUPFAM" id="SSF55781">
    <property type="entry name" value="GAF domain-like"/>
    <property type="match status" value="1"/>
</dbReference>
<dbReference type="SUPFAM" id="SSF47384">
    <property type="entry name" value="Homodimeric domain of signal transducing histidine kinase"/>
    <property type="match status" value="1"/>
</dbReference>
<dbReference type="Gene3D" id="3.30.450.20">
    <property type="entry name" value="PAS domain"/>
    <property type="match status" value="2"/>
</dbReference>
<dbReference type="InterPro" id="IPR013656">
    <property type="entry name" value="PAS_4"/>
</dbReference>
<feature type="domain" description="PAC" evidence="10">
    <location>
        <begin position="389"/>
        <end position="442"/>
    </location>
</feature>
<dbReference type="OrthoDB" id="9813151at2"/>
<dbReference type="InterPro" id="IPR005467">
    <property type="entry name" value="His_kinase_dom"/>
</dbReference>
<dbReference type="InterPro" id="IPR050736">
    <property type="entry name" value="Sensor_HK_Regulatory"/>
</dbReference>
<dbReference type="SUPFAM" id="SSF55874">
    <property type="entry name" value="ATPase domain of HSP90 chaperone/DNA topoisomerase II/histidine kinase"/>
    <property type="match status" value="1"/>
</dbReference>
<dbReference type="Pfam" id="PF00512">
    <property type="entry name" value="HisKA"/>
    <property type="match status" value="1"/>
</dbReference>
<dbReference type="InterPro" id="IPR013655">
    <property type="entry name" value="PAS_fold_3"/>
</dbReference>
<keyword evidence="3" id="KW-0597">Phosphoprotein</keyword>
<dbReference type="EMBL" id="VOEJ01000001">
    <property type="protein sequence ID" value="TWR31129.1"/>
    <property type="molecule type" value="Genomic_DNA"/>
</dbReference>
<dbReference type="NCBIfam" id="TIGR00229">
    <property type="entry name" value="sensory_box"/>
    <property type="match status" value="1"/>
</dbReference>
<feature type="coiled-coil region" evidence="7">
    <location>
        <begin position="161"/>
        <end position="195"/>
    </location>
</feature>
<evidence type="ECO:0000256" key="2">
    <source>
        <dbReference type="ARBA" id="ARBA00012438"/>
    </source>
</evidence>
<evidence type="ECO:0000256" key="4">
    <source>
        <dbReference type="ARBA" id="ARBA00022679"/>
    </source>
</evidence>
<dbReference type="SUPFAM" id="SSF55785">
    <property type="entry name" value="PYP-like sensor domain (PAS domain)"/>
    <property type="match status" value="2"/>
</dbReference>
<dbReference type="GO" id="GO:0000155">
    <property type="term" value="F:phosphorelay sensor kinase activity"/>
    <property type="evidence" value="ECO:0007669"/>
    <property type="project" value="InterPro"/>
</dbReference>
<name>A0A563UIK5_9SPHI</name>